<evidence type="ECO:0000259" key="8">
    <source>
        <dbReference type="PROSITE" id="PS50893"/>
    </source>
</evidence>
<dbReference type="GO" id="GO:0005524">
    <property type="term" value="F:ATP binding"/>
    <property type="evidence" value="ECO:0007669"/>
    <property type="project" value="UniProtKB-KW"/>
</dbReference>
<dbReference type="GO" id="GO:0016887">
    <property type="term" value="F:ATP hydrolysis activity"/>
    <property type="evidence" value="ECO:0007669"/>
    <property type="project" value="InterPro"/>
</dbReference>
<dbReference type="GO" id="GO:0043190">
    <property type="term" value="C:ATP-binding cassette (ABC) transporter complex"/>
    <property type="evidence" value="ECO:0007669"/>
    <property type="project" value="InterPro"/>
</dbReference>
<evidence type="ECO:0000256" key="2">
    <source>
        <dbReference type="ARBA" id="ARBA00022475"/>
    </source>
</evidence>
<keyword evidence="3 7" id="KW-0547">Nucleotide-binding</keyword>
<dbReference type="SMART" id="SM00382">
    <property type="entry name" value="AAA"/>
    <property type="match status" value="1"/>
</dbReference>
<dbReference type="InterPro" id="IPR003593">
    <property type="entry name" value="AAA+_ATPase"/>
</dbReference>
<dbReference type="EMBL" id="BMCP01000001">
    <property type="protein sequence ID" value="GGE31872.1"/>
    <property type="molecule type" value="Genomic_DNA"/>
</dbReference>
<keyword evidence="1 7" id="KW-0813">Transport</keyword>
<dbReference type="InterPro" id="IPR003439">
    <property type="entry name" value="ABC_transporter-like_ATP-bd"/>
</dbReference>
<evidence type="ECO:0000313" key="9">
    <source>
        <dbReference type="EMBL" id="GGE31872.1"/>
    </source>
</evidence>
<dbReference type="NCBIfam" id="TIGR01187">
    <property type="entry name" value="potA"/>
    <property type="match status" value="1"/>
</dbReference>
<dbReference type="InterPro" id="IPR017871">
    <property type="entry name" value="ABC_transporter-like_CS"/>
</dbReference>
<keyword evidence="6 7" id="KW-0472">Membrane</keyword>
<dbReference type="InterPro" id="IPR012340">
    <property type="entry name" value="NA-bd_OB-fold"/>
</dbReference>
<dbReference type="RefSeq" id="WP_229729155.1">
    <property type="nucleotide sequence ID" value="NZ_BMCP01000001.1"/>
</dbReference>
<comment type="similarity">
    <text evidence="7">Belongs to the ABC transporter superfamily. Spermidine/putrescine importer (TC 3.A.1.11.1) family.</text>
</comment>
<keyword evidence="5 7" id="KW-1278">Translocase</keyword>
<name>A0A8J2VLV2_9RHOB</name>
<accession>A0A8J2VLV2</accession>
<comment type="caution">
    <text evidence="9">The sequence shown here is derived from an EMBL/GenBank/DDBJ whole genome shotgun (WGS) entry which is preliminary data.</text>
</comment>
<dbReference type="FunFam" id="3.40.50.300:FF:000133">
    <property type="entry name" value="Spermidine/putrescine import ATP-binding protein PotA"/>
    <property type="match status" value="1"/>
</dbReference>
<dbReference type="InterPro" id="IPR008995">
    <property type="entry name" value="Mo/tungstate-bd_C_term_dom"/>
</dbReference>
<dbReference type="Proteomes" id="UP000602745">
    <property type="component" value="Unassembled WGS sequence"/>
</dbReference>
<sequence length="359" mass="38855">MAEFALELQGLEKTYGAARAVDGIDLQVHTGEFLTLLGPSGCGKTTTLGLIAGFFPPTAGEIMLAGKPVAALPPFKRDIGVVFQDYALFPHMTVEQNVAFGLRMRRLPKAEIKTRVEEALSLVKLTGLGERKPLEMSGGQRQRVALARALVIRPTILLLDEPLSNLDLKLREDMRVEIARIQRKLGITTVFVTHDQGEALVMSDRIAVMNAGRIEQVGPPTDIYEHPASRFVAQFIGRMNFYQGRVMDDAGRIELVGGNVISGHDAQELAAGTTVHVAVRPERTRISKDMPAAGEAVMALKGRVSDVLFLGAAREVHVQYQDGRFGCVELPNNGAPVPVAAGDEVWMSADASCCHVLPA</sequence>
<dbReference type="AlphaFoldDB" id="A0A8J2VLV2"/>
<feature type="domain" description="ABC transporter" evidence="8">
    <location>
        <begin position="6"/>
        <end position="236"/>
    </location>
</feature>
<keyword evidence="10" id="KW-1185">Reference proteome</keyword>
<dbReference type="PROSITE" id="PS50893">
    <property type="entry name" value="ABC_TRANSPORTER_2"/>
    <property type="match status" value="1"/>
</dbReference>
<evidence type="ECO:0000256" key="1">
    <source>
        <dbReference type="ARBA" id="ARBA00022448"/>
    </source>
</evidence>
<dbReference type="InterPro" id="IPR050093">
    <property type="entry name" value="ABC_SmlMolc_Importer"/>
</dbReference>
<dbReference type="SUPFAM" id="SSF50331">
    <property type="entry name" value="MOP-like"/>
    <property type="match status" value="1"/>
</dbReference>
<dbReference type="InterPro" id="IPR005893">
    <property type="entry name" value="PotA-like"/>
</dbReference>
<organism evidence="9 10">
    <name type="scientific">Agaricicola taiwanensis</name>
    <dbReference type="NCBI Taxonomy" id="591372"/>
    <lineage>
        <taxon>Bacteria</taxon>
        <taxon>Pseudomonadati</taxon>
        <taxon>Pseudomonadota</taxon>
        <taxon>Alphaproteobacteria</taxon>
        <taxon>Rhodobacterales</taxon>
        <taxon>Paracoccaceae</taxon>
        <taxon>Agaricicola</taxon>
    </lineage>
</organism>
<comment type="catalytic activity">
    <reaction evidence="7">
        <text>ATP + H2O + polyamine-[polyamine-binding protein]Side 1 = ADP + phosphate + polyamineSide 2 + [polyamine-binding protein]Side 1.</text>
        <dbReference type="EC" id="7.6.2.11"/>
    </reaction>
</comment>
<keyword evidence="4 7" id="KW-0067">ATP-binding</keyword>
<dbReference type="Gene3D" id="3.40.50.300">
    <property type="entry name" value="P-loop containing nucleotide triphosphate hydrolases"/>
    <property type="match status" value="1"/>
</dbReference>
<dbReference type="SUPFAM" id="SSF52540">
    <property type="entry name" value="P-loop containing nucleoside triphosphate hydrolases"/>
    <property type="match status" value="1"/>
</dbReference>
<reference evidence="9" key="1">
    <citation type="journal article" date="2014" name="Int. J. Syst. Evol. Microbiol.">
        <title>Complete genome sequence of Corynebacterium casei LMG S-19264T (=DSM 44701T), isolated from a smear-ripened cheese.</title>
        <authorList>
            <consortium name="US DOE Joint Genome Institute (JGI-PGF)"/>
            <person name="Walter F."/>
            <person name="Albersmeier A."/>
            <person name="Kalinowski J."/>
            <person name="Ruckert C."/>
        </authorList>
    </citation>
    <scope>NUCLEOTIDE SEQUENCE</scope>
    <source>
        <strain evidence="9">CCM 7684</strain>
    </source>
</reference>
<protein>
    <recommendedName>
        <fullName evidence="7">Spermidine/putrescine import ATP-binding protein PotA</fullName>
        <ecNumber evidence="7">7.6.2.11</ecNumber>
    </recommendedName>
</protein>
<evidence type="ECO:0000256" key="4">
    <source>
        <dbReference type="ARBA" id="ARBA00022840"/>
    </source>
</evidence>
<evidence type="ECO:0000256" key="7">
    <source>
        <dbReference type="RuleBase" id="RU364083"/>
    </source>
</evidence>
<evidence type="ECO:0000313" key="10">
    <source>
        <dbReference type="Proteomes" id="UP000602745"/>
    </source>
</evidence>
<dbReference type="GO" id="GO:0015847">
    <property type="term" value="P:putrescine transport"/>
    <property type="evidence" value="ECO:0007669"/>
    <property type="project" value="UniProtKB-ARBA"/>
</dbReference>
<dbReference type="EC" id="7.6.2.11" evidence="7"/>
<dbReference type="InterPro" id="IPR013611">
    <property type="entry name" value="Transp-assoc_OB_typ2"/>
</dbReference>
<dbReference type="Gene3D" id="2.40.50.140">
    <property type="entry name" value="Nucleic acid-binding proteins"/>
    <property type="match status" value="1"/>
</dbReference>
<dbReference type="PANTHER" id="PTHR42781">
    <property type="entry name" value="SPERMIDINE/PUTRESCINE IMPORT ATP-BINDING PROTEIN POTA"/>
    <property type="match status" value="1"/>
</dbReference>
<reference evidence="9" key="2">
    <citation type="submission" date="2020-09" db="EMBL/GenBank/DDBJ databases">
        <authorList>
            <person name="Sun Q."/>
            <person name="Sedlacek I."/>
        </authorList>
    </citation>
    <scope>NUCLEOTIDE SEQUENCE</scope>
    <source>
        <strain evidence="9">CCM 7684</strain>
    </source>
</reference>
<dbReference type="PANTHER" id="PTHR42781:SF4">
    <property type="entry name" value="SPERMIDINE_PUTRESCINE IMPORT ATP-BINDING PROTEIN POTA"/>
    <property type="match status" value="1"/>
</dbReference>
<comment type="function">
    <text evidence="7">Part of the ABC transporter complex PotABCD involved in spermidine/putrescine import. Responsible for energy coupling to the transport system.</text>
</comment>
<evidence type="ECO:0000256" key="6">
    <source>
        <dbReference type="ARBA" id="ARBA00023136"/>
    </source>
</evidence>
<proteinExistence type="inferred from homology"/>
<dbReference type="Pfam" id="PF08402">
    <property type="entry name" value="TOBE_2"/>
    <property type="match status" value="1"/>
</dbReference>
<keyword evidence="2 7" id="KW-1003">Cell membrane</keyword>
<comment type="subunit">
    <text evidence="7">The complex is composed of two ATP-binding proteins (PotA), two transmembrane proteins (PotB and PotC) and a solute-binding protein (PotD).</text>
</comment>
<dbReference type="Gene3D" id="2.40.50.100">
    <property type="match status" value="1"/>
</dbReference>
<evidence type="ECO:0000256" key="3">
    <source>
        <dbReference type="ARBA" id="ARBA00022741"/>
    </source>
</evidence>
<dbReference type="GO" id="GO:0015417">
    <property type="term" value="F:ABC-type polyamine transporter activity"/>
    <property type="evidence" value="ECO:0007669"/>
    <property type="project" value="UniProtKB-EC"/>
</dbReference>
<dbReference type="Pfam" id="PF00005">
    <property type="entry name" value="ABC_tran"/>
    <property type="match status" value="1"/>
</dbReference>
<dbReference type="PROSITE" id="PS00211">
    <property type="entry name" value="ABC_TRANSPORTER_1"/>
    <property type="match status" value="1"/>
</dbReference>
<dbReference type="InterPro" id="IPR027417">
    <property type="entry name" value="P-loop_NTPase"/>
</dbReference>
<gene>
    <name evidence="7 9" type="primary">potA</name>
    <name evidence="9" type="ORF">GCM10007276_06340</name>
</gene>
<evidence type="ECO:0000256" key="5">
    <source>
        <dbReference type="ARBA" id="ARBA00022967"/>
    </source>
</evidence>